<organism evidence="1 2">
    <name type="scientific">Cinara cedri</name>
    <dbReference type="NCBI Taxonomy" id="506608"/>
    <lineage>
        <taxon>Eukaryota</taxon>
        <taxon>Metazoa</taxon>
        <taxon>Ecdysozoa</taxon>
        <taxon>Arthropoda</taxon>
        <taxon>Hexapoda</taxon>
        <taxon>Insecta</taxon>
        <taxon>Pterygota</taxon>
        <taxon>Neoptera</taxon>
        <taxon>Paraneoptera</taxon>
        <taxon>Hemiptera</taxon>
        <taxon>Sternorrhyncha</taxon>
        <taxon>Aphidomorpha</taxon>
        <taxon>Aphidoidea</taxon>
        <taxon>Aphididae</taxon>
        <taxon>Lachninae</taxon>
        <taxon>Cinara</taxon>
    </lineage>
</organism>
<dbReference type="OrthoDB" id="6597043at2759"/>
<evidence type="ECO:0008006" key="3">
    <source>
        <dbReference type="Google" id="ProtNLM"/>
    </source>
</evidence>
<dbReference type="PANTHER" id="PTHR45913">
    <property type="entry name" value="EPM2A-INTERACTING PROTEIN 1"/>
    <property type="match status" value="1"/>
</dbReference>
<protein>
    <recommendedName>
        <fullName evidence="3">DUF4371 domain-containing protein</fullName>
    </recommendedName>
</protein>
<keyword evidence="2" id="KW-1185">Reference proteome</keyword>
<name>A0A5E4NQ81_9HEMI</name>
<sequence length="95" mass="10756">MAGNICPDIVHKFEEVPLSARTITRRIENVGDNLLNELIKKTKTFQYFSLALDESTDIVDSAQLIVFIRGINEKFEITEEIAAVSTLKGKNFLNR</sequence>
<gene>
    <name evidence="1" type="ORF">CINCED_3A001718</name>
</gene>
<evidence type="ECO:0000313" key="2">
    <source>
        <dbReference type="Proteomes" id="UP000325440"/>
    </source>
</evidence>
<dbReference type="EMBL" id="CABPRJ010002420">
    <property type="protein sequence ID" value="VVC45919.1"/>
    <property type="molecule type" value="Genomic_DNA"/>
</dbReference>
<dbReference type="Proteomes" id="UP000325440">
    <property type="component" value="Unassembled WGS sequence"/>
</dbReference>
<dbReference type="PANTHER" id="PTHR45913:SF5">
    <property type="entry name" value="GENERAL TRANSCRIPTION FACTOR II-I REPEAT DOMAIN-CONTAINING PROTEIN 2A-LIKE PROTEIN"/>
    <property type="match status" value="1"/>
</dbReference>
<accession>A0A5E4NQ81</accession>
<reference evidence="1 2" key="1">
    <citation type="submission" date="2019-08" db="EMBL/GenBank/DDBJ databases">
        <authorList>
            <person name="Alioto T."/>
            <person name="Alioto T."/>
            <person name="Gomez Garrido J."/>
        </authorList>
    </citation>
    <scope>NUCLEOTIDE SEQUENCE [LARGE SCALE GENOMIC DNA]</scope>
</reference>
<dbReference type="AlphaFoldDB" id="A0A5E4NQ81"/>
<proteinExistence type="predicted"/>
<evidence type="ECO:0000313" key="1">
    <source>
        <dbReference type="EMBL" id="VVC45919.1"/>
    </source>
</evidence>